<dbReference type="EMBL" id="JAUZQE010000010">
    <property type="protein sequence ID" value="MDR4125531.1"/>
    <property type="molecule type" value="Genomic_DNA"/>
</dbReference>
<comment type="caution">
    <text evidence="1">The sequence shown here is derived from an EMBL/GenBank/DDBJ whole genome shotgun (WGS) entry which is preliminary data.</text>
</comment>
<protein>
    <submittedName>
        <fullName evidence="1">Uncharacterized protein</fullName>
    </submittedName>
</protein>
<accession>A0ABU1D539</accession>
<dbReference type="RefSeq" id="WP_347286722.1">
    <property type="nucleotide sequence ID" value="NZ_JAUZQE010000010.1"/>
</dbReference>
<name>A0ABU1D539_9BURK</name>
<evidence type="ECO:0000313" key="1">
    <source>
        <dbReference type="EMBL" id="MDR4125531.1"/>
    </source>
</evidence>
<organism evidence="1 2">
    <name type="scientific">Yanghanlia caeni</name>
    <dbReference type="NCBI Taxonomy" id="3064283"/>
    <lineage>
        <taxon>Bacteria</taxon>
        <taxon>Pseudomonadati</taxon>
        <taxon>Pseudomonadota</taxon>
        <taxon>Betaproteobacteria</taxon>
        <taxon>Burkholderiales</taxon>
        <taxon>Alcaligenaceae</taxon>
        <taxon>Yanghanlia</taxon>
    </lineage>
</organism>
<dbReference type="Proteomes" id="UP001232156">
    <property type="component" value="Unassembled WGS sequence"/>
</dbReference>
<sequence length="164" mass="18316">MNNAFRDEWMRAPLSRLVARIAELAAVDQVLRMERRELEDIVHERLGTIAQAQRTAAGKQTGTVRFDADGYTVIADLPKRTEYDQKKLAAAIEALKKWGENPADYVSFEIKVSEAKYQAWPPAVRALFEPARTVKTGKPSYQFQPSDVTSPVAVVSTHLSQGAQ</sequence>
<gene>
    <name evidence="1" type="ORF">Q8947_05990</name>
</gene>
<evidence type="ECO:0000313" key="2">
    <source>
        <dbReference type="Proteomes" id="UP001232156"/>
    </source>
</evidence>
<proteinExistence type="predicted"/>
<keyword evidence="2" id="KW-1185">Reference proteome</keyword>
<reference evidence="1 2" key="1">
    <citation type="submission" date="2023-08" db="EMBL/GenBank/DDBJ databases">
        <title>Alcaligenaceae gen. nov., a novel taxon isolated from the sludge of Yixing Pesticide Factory.</title>
        <authorList>
            <person name="Ruan L."/>
        </authorList>
    </citation>
    <scope>NUCLEOTIDE SEQUENCE [LARGE SCALE GENOMIC DNA]</scope>
    <source>
        <strain evidence="1 2">LG-2</strain>
    </source>
</reference>